<feature type="transmembrane region" description="Helical" evidence="2">
    <location>
        <begin position="95"/>
        <end position="124"/>
    </location>
</feature>
<protein>
    <submittedName>
        <fullName evidence="4">DUF4190 domain-containing protein</fullName>
    </submittedName>
</protein>
<organism evidence="4 5">
    <name type="scientific">Flavimobilis rhizosphaerae</name>
    <dbReference type="NCBI Taxonomy" id="2775421"/>
    <lineage>
        <taxon>Bacteria</taxon>
        <taxon>Bacillati</taxon>
        <taxon>Actinomycetota</taxon>
        <taxon>Actinomycetes</taxon>
        <taxon>Micrococcales</taxon>
        <taxon>Jonesiaceae</taxon>
        <taxon>Flavimobilis</taxon>
    </lineage>
</organism>
<feature type="transmembrane region" description="Helical" evidence="2">
    <location>
        <begin position="144"/>
        <end position="169"/>
    </location>
</feature>
<feature type="compositionally biased region" description="Polar residues" evidence="1">
    <location>
        <begin position="24"/>
        <end position="35"/>
    </location>
</feature>
<feature type="compositionally biased region" description="Low complexity" evidence="1">
    <location>
        <begin position="36"/>
        <end position="62"/>
    </location>
</feature>
<feature type="region of interest" description="Disordered" evidence="1">
    <location>
        <begin position="1"/>
        <end position="62"/>
    </location>
</feature>
<evidence type="ECO:0000259" key="3">
    <source>
        <dbReference type="Pfam" id="PF13828"/>
    </source>
</evidence>
<keyword evidence="5" id="KW-1185">Reference proteome</keyword>
<keyword evidence="2" id="KW-0472">Membrane</keyword>
<keyword evidence="2" id="KW-1133">Transmembrane helix</keyword>
<evidence type="ECO:0000313" key="5">
    <source>
        <dbReference type="Proteomes" id="UP000642107"/>
    </source>
</evidence>
<dbReference type="InterPro" id="IPR025241">
    <property type="entry name" value="DUF4190"/>
</dbReference>
<proteinExistence type="predicted"/>
<comment type="caution">
    <text evidence="4">The sequence shown here is derived from an EMBL/GenBank/DDBJ whole genome shotgun (WGS) entry which is preliminary data.</text>
</comment>
<accession>A0ABR9DRT1</accession>
<dbReference type="RefSeq" id="WP_192280432.1">
    <property type="nucleotide sequence ID" value="NZ_JACZDF010000005.1"/>
</dbReference>
<dbReference type="EMBL" id="JACZDF010000005">
    <property type="protein sequence ID" value="MBD9699859.1"/>
    <property type="molecule type" value="Genomic_DNA"/>
</dbReference>
<reference evidence="4 5" key="1">
    <citation type="submission" date="2020-09" db="EMBL/GenBank/DDBJ databases">
        <title>Flavimobilis rhizosphaerae sp. nov., isolated from rhizosphere soil of Spartina alterniflora.</title>
        <authorList>
            <person name="Hanqin C."/>
        </authorList>
    </citation>
    <scope>NUCLEOTIDE SEQUENCE [LARGE SCALE GENOMIC DNA]</scope>
    <source>
        <strain evidence="4 5">GY 10621</strain>
    </source>
</reference>
<feature type="domain" description="DUF4190" evidence="3">
    <location>
        <begin position="95"/>
        <end position="157"/>
    </location>
</feature>
<gene>
    <name evidence="4" type="ORF">IGS67_10195</name>
</gene>
<evidence type="ECO:0000313" key="4">
    <source>
        <dbReference type="EMBL" id="MBD9699859.1"/>
    </source>
</evidence>
<keyword evidence="2" id="KW-0812">Transmembrane</keyword>
<sequence length="189" mass="19336">MSTPGWSGAGNGSDGTPSDPFATPSGSASTGQQHEAQPQYGQQPYGQQPYGQAPYGQQPYGQAPYGQQPYGQAAYGQQPYGAPFGMNRPQEKNSLGVIALVCGIAAFLGFGPLTGIPAIIVGVLSRRAADQGLADNRGLGTAGLWLGVAACVLFVLLVIAYIALIGFALQGAGGLEGFFETLETGSTSF</sequence>
<evidence type="ECO:0000256" key="1">
    <source>
        <dbReference type="SAM" id="MobiDB-lite"/>
    </source>
</evidence>
<dbReference type="Proteomes" id="UP000642107">
    <property type="component" value="Unassembled WGS sequence"/>
</dbReference>
<name>A0ABR9DRT1_9MICO</name>
<evidence type="ECO:0000256" key="2">
    <source>
        <dbReference type="SAM" id="Phobius"/>
    </source>
</evidence>
<dbReference type="Pfam" id="PF13828">
    <property type="entry name" value="DUF4190"/>
    <property type="match status" value="1"/>
</dbReference>